<dbReference type="EMBL" id="JAVYJV010000021">
    <property type="protein sequence ID" value="KAK4341971.1"/>
    <property type="molecule type" value="Genomic_DNA"/>
</dbReference>
<organism evidence="1 2">
    <name type="scientific">Anisodus tanguticus</name>
    <dbReference type="NCBI Taxonomy" id="243964"/>
    <lineage>
        <taxon>Eukaryota</taxon>
        <taxon>Viridiplantae</taxon>
        <taxon>Streptophyta</taxon>
        <taxon>Embryophyta</taxon>
        <taxon>Tracheophyta</taxon>
        <taxon>Spermatophyta</taxon>
        <taxon>Magnoliopsida</taxon>
        <taxon>eudicotyledons</taxon>
        <taxon>Gunneridae</taxon>
        <taxon>Pentapetalae</taxon>
        <taxon>asterids</taxon>
        <taxon>lamiids</taxon>
        <taxon>Solanales</taxon>
        <taxon>Solanaceae</taxon>
        <taxon>Solanoideae</taxon>
        <taxon>Hyoscyameae</taxon>
        <taxon>Anisodus</taxon>
    </lineage>
</organism>
<name>A0AAE1QZ80_9SOLA</name>
<sequence length="175" mass="19707">MALTMWNSYIASVELRFRNTNSVRECVLLAVVDDGRHHTGYFIVYSLDMHLELAECCGYDLKCSVSQSKLVGNGVILHVWDPGIHRQPMKLNHSNSGILFHTQTEDVLTNAKQLKRPVCALAMHQRESFLVIGGIENWVVRLSSNKRELFESAAGTSTLINAKLRNMGHDLIENV</sequence>
<evidence type="ECO:0000313" key="2">
    <source>
        <dbReference type="Proteomes" id="UP001291623"/>
    </source>
</evidence>
<dbReference type="Proteomes" id="UP001291623">
    <property type="component" value="Unassembled WGS sequence"/>
</dbReference>
<protein>
    <submittedName>
        <fullName evidence="1">Uncharacterized protein</fullName>
    </submittedName>
</protein>
<evidence type="ECO:0000313" key="1">
    <source>
        <dbReference type="EMBL" id="KAK4341971.1"/>
    </source>
</evidence>
<gene>
    <name evidence="1" type="ORF">RND71_037787</name>
</gene>
<proteinExistence type="predicted"/>
<dbReference type="AlphaFoldDB" id="A0AAE1QZ80"/>
<reference evidence="1" key="1">
    <citation type="submission" date="2023-12" db="EMBL/GenBank/DDBJ databases">
        <title>Genome assembly of Anisodus tanguticus.</title>
        <authorList>
            <person name="Wang Y.-J."/>
        </authorList>
    </citation>
    <scope>NUCLEOTIDE SEQUENCE</scope>
    <source>
        <strain evidence="1">KB-2021</strain>
        <tissue evidence="1">Leaf</tissue>
    </source>
</reference>
<keyword evidence="2" id="KW-1185">Reference proteome</keyword>
<comment type="caution">
    <text evidence="1">The sequence shown here is derived from an EMBL/GenBank/DDBJ whole genome shotgun (WGS) entry which is preliminary data.</text>
</comment>
<accession>A0AAE1QZ80</accession>